<sequence>MVKMTSWRKVRDEGGEGEGEGEDEDEDEDFNNEAVWRRTIMMGERCRPLEFSGKILYDSEGNFLPNDSLQKHDS</sequence>
<dbReference type="Proteomes" id="UP001281410">
    <property type="component" value="Unassembled WGS sequence"/>
</dbReference>
<dbReference type="EMBL" id="JANJYJ010000004">
    <property type="protein sequence ID" value="KAK3218401.1"/>
    <property type="molecule type" value="Genomic_DNA"/>
</dbReference>
<dbReference type="PANTHER" id="PTHR33237:SF31">
    <property type="entry name" value="F2P16.13 PROTEIN"/>
    <property type="match status" value="1"/>
</dbReference>
<evidence type="ECO:0000313" key="3">
    <source>
        <dbReference type="Proteomes" id="UP001281410"/>
    </source>
</evidence>
<dbReference type="AlphaFoldDB" id="A0AAE0AI55"/>
<keyword evidence="3" id="KW-1185">Reference proteome</keyword>
<reference evidence="2" key="1">
    <citation type="journal article" date="2023" name="Plant J.">
        <title>Genome sequences and population genomics provide insights into the demographic history, inbreeding, and mutation load of two 'living fossil' tree species of Dipteronia.</title>
        <authorList>
            <person name="Feng Y."/>
            <person name="Comes H.P."/>
            <person name="Chen J."/>
            <person name="Zhu S."/>
            <person name="Lu R."/>
            <person name="Zhang X."/>
            <person name="Li P."/>
            <person name="Qiu J."/>
            <person name="Olsen K.M."/>
            <person name="Qiu Y."/>
        </authorList>
    </citation>
    <scope>NUCLEOTIDE SEQUENCE</scope>
    <source>
        <strain evidence="2">NBL</strain>
    </source>
</reference>
<dbReference type="PANTHER" id="PTHR33237">
    <property type="entry name" value="F2P16.13 PROTEIN-RELATED"/>
    <property type="match status" value="1"/>
</dbReference>
<organism evidence="2 3">
    <name type="scientific">Dipteronia sinensis</name>
    <dbReference type="NCBI Taxonomy" id="43782"/>
    <lineage>
        <taxon>Eukaryota</taxon>
        <taxon>Viridiplantae</taxon>
        <taxon>Streptophyta</taxon>
        <taxon>Embryophyta</taxon>
        <taxon>Tracheophyta</taxon>
        <taxon>Spermatophyta</taxon>
        <taxon>Magnoliopsida</taxon>
        <taxon>eudicotyledons</taxon>
        <taxon>Gunneridae</taxon>
        <taxon>Pentapetalae</taxon>
        <taxon>rosids</taxon>
        <taxon>malvids</taxon>
        <taxon>Sapindales</taxon>
        <taxon>Sapindaceae</taxon>
        <taxon>Hippocastanoideae</taxon>
        <taxon>Acereae</taxon>
        <taxon>Dipteronia</taxon>
    </lineage>
</organism>
<feature type="region of interest" description="Disordered" evidence="1">
    <location>
        <begin position="1"/>
        <end position="31"/>
    </location>
</feature>
<proteinExistence type="predicted"/>
<name>A0AAE0AI55_9ROSI</name>
<gene>
    <name evidence="2" type="ORF">Dsin_012371</name>
</gene>
<evidence type="ECO:0000256" key="1">
    <source>
        <dbReference type="SAM" id="MobiDB-lite"/>
    </source>
</evidence>
<evidence type="ECO:0000313" key="2">
    <source>
        <dbReference type="EMBL" id="KAK3218401.1"/>
    </source>
</evidence>
<comment type="caution">
    <text evidence="2">The sequence shown here is derived from an EMBL/GenBank/DDBJ whole genome shotgun (WGS) entry which is preliminary data.</text>
</comment>
<accession>A0AAE0AI55</accession>
<protein>
    <submittedName>
        <fullName evidence="2">Uncharacterized protein</fullName>
    </submittedName>
</protein>
<feature type="compositionally biased region" description="Acidic residues" evidence="1">
    <location>
        <begin position="15"/>
        <end position="31"/>
    </location>
</feature>